<accession>A0A0S4JSE9</accession>
<dbReference type="VEuPathDB" id="TriTrypDB:BSAL_41380"/>
<feature type="non-terminal residue" evidence="2">
    <location>
        <position position="1"/>
    </location>
</feature>
<name>A0A0S4JSE9_BODSA</name>
<gene>
    <name evidence="2" type="ORF">BSAL_41380</name>
</gene>
<evidence type="ECO:0000313" key="3">
    <source>
        <dbReference type="Proteomes" id="UP000051952"/>
    </source>
</evidence>
<keyword evidence="3" id="KW-1185">Reference proteome</keyword>
<proteinExistence type="predicted"/>
<reference evidence="3" key="1">
    <citation type="submission" date="2015-09" db="EMBL/GenBank/DDBJ databases">
        <authorList>
            <consortium name="Pathogen Informatics"/>
        </authorList>
    </citation>
    <scope>NUCLEOTIDE SEQUENCE [LARGE SCALE GENOMIC DNA]</scope>
    <source>
        <strain evidence="3">Lake Konstanz</strain>
    </source>
</reference>
<evidence type="ECO:0000256" key="1">
    <source>
        <dbReference type="SAM" id="MobiDB-lite"/>
    </source>
</evidence>
<dbReference type="AlphaFoldDB" id="A0A0S4JSE9"/>
<feature type="compositionally biased region" description="Low complexity" evidence="1">
    <location>
        <begin position="74"/>
        <end position="98"/>
    </location>
</feature>
<dbReference type="Proteomes" id="UP000051952">
    <property type="component" value="Unassembled WGS sequence"/>
</dbReference>
<feature type="region of interest" description="Disordered" evidence="1">
    <location>
        <begin position="74"/>
        <end position="102"/>
    </location>
</feature>
<organism evidence="2 3">
    <name type="scientific">Bodo saltans</name>
    <name type="common">Flagellated protozoan</name>
    <dbReference type="NCBI Taxonomy" id="75058"/>
    <lineage>
        <taxon>Eukaryota</taxon>
        <taxon>Discoba</taxon>
        <taxon>Euglenozoa</taxon>
        <taxon>Kinetoplastea</taxon>
        <taxon>Metakinetoplastina</taxon>
        <taxon>Eubodonida</taxon>
        <taxon>Bodonidae</taxon>
        <taxon>Bodo</taxon>
    </lineage>
</organism>
<feature type="region of interest" description="Disordered" evidence="1">
    <location>
        <begin position="1"/>
        <end position="23"/>
    </location>
</feature>
<evidence type="ECO:0000313" key="2">
    <source>
        <dbReference type="EMBL" id="CUG93209.1"/>
    </source>
</evidence>
<protein>
    <submittedName>
        <fullName evidence="2">Uncharacterized protein</fullName>
    </submittedName>
</protein>
<sequence length="396" mass="40462">PSRTILNSASDSQSSTMPLSLSASESVTSPFTISITGTLSLSNSSSETMSLSTTRSHQTTQSFSVAASVTKTSSPSTSVVWSPSHSAASTRSSTEAPTNTSSVTLSELATVSAGSFSVTSSSSKATRTASSTRRTPSPTATMYCALVPADGTNSVGRLQRFNSTALVSVPIVGTVSASTFVSAASISRAVLLQNLPLGMNISVSFGGTIRGGPADGWALVSATMDVVAANAVVPLVTAEVPLTLLSANVVDRQQSFAVVLRPPNATGRWLPSSLSTFRPVSLVVTLVLRCPTDPTITVDVAVEIPCPGQEQPLAEEVKAASTAALYSTLIAGSAGGGAVGRVAAVRSLVLCSSDTVSGGRALTHFQSTDVTTPTLRRLMHGVPSLETLLAGLERVR</sequence>
<dbReference type="EMBL" id="CYKH01002129">
    <property type="protein sequence ID" value="CUG93209.1"/>
    <property type="molecule type" value="Genomic_DNA"/>
</dbReference>